<gene>
    <name evidence="1" type="ORF">SAMN04487946_11954</name>
</gene>
<organism evidence="1 2">
    <name type="scientific">Halobellus clavatus</name>
    <dbReference type="NCBI Taxonomy" id="660517"/>
    <lineage>
        <taxon>Archaea</taxon>
        <taxon>Methanobacteriati</taxon>
        <taxon>Methanobacteriota</taxon>
        <taxon>Stenosarchaea group</taxon>
        <taxon>Halobacteria</taxon>
        <taxon>Halobacteriales</taxon>
        <taxon>Haloferacaceae</taxon>
        <taxon>Halobellus</taxon>
    </lineage>
</organism>
<dbReference type="OrthoDB" id="350478at2157"/>
<dbReference type="EMBL" id="FNPB01000019">
    <property type="protein sequence ID" value="SDY51449.1"/>
    <property type="molecule type" value="Genomic_DNA"/>
</dbReference>
<reference evidence="2" key="1">
    <citation type="submission" date="2016-10" db="EMBL/GenBank/DDBJ databases">
        <authorList>
            <person name="Varghese N."/>
            <person name="Submissions S."/>
        </authorList>
    </citation>
    <scope>NUCLEOTIDE SEQUENCE [LARGE SCALE GENOMIC DNA]</scope>
    <source>
        <strain evidence="2">CGMCC 1.10118</strain>
    </source>
</reference>
<keyword evidence="2" id="KW-1185">Reference proteome</keyword>
<dbReference type="RefSeq" id="WP_139175889.1">
    <property type="nucleotide sequence ID" value="NZ_FNPB01000019.1"/>
</dbReference>
<dbReference type="Proteomes" id="UP000199170">
    <property type="component" value="Unassembled WGS sequence"/>
</dbReference>
<sequence>MSDELSTSDILGRAEEALHSAKMGLEDVRDGPPHKNSAGVKNVATYGRATTRILSRLSSRENEFDKWWSKFAEEMGNDPLMQYFWDLRNQALKQEGVDFGWELKINYFSTDMLSDNEKPENAQGFVIGDSQHGGLGWEVELPSGETTIHYIDPPSELVESSPVLPDPPQEHLGEDITDANAAEMCQMYIDYLENILYTAKAKFGE</sequence>
<dbReference type="AlphaFoldDB" id="A0A1H3KHC6"/>
<evidence type="ECO:0000313" key="2">
    <source>
        <dbReference type="Proteomes" id="UP000199170"/>
    </source>
</evidence>
<evidence type="ECO:0000313" key="1">
    <source>
        <dbReference type="EMBL" id="SDY51449.1"/>
    </source>
</evidence>
<proteinExistence type="predicted"/>
<accession>A0A1H3KHC6</accession>
<protein>
    <submittedName>
        <fullName evidence="1">Uncharacterized protein</fullName>
    </submittedName>
</protein>
<dbReference type="STRING" id="660517.SAMN04487946_11954"/>
<name>A0A1H3KHC6_9EURY</name>